<dbReference type="InterPro" id="IPR015943">
    <property type="entry name" value="WD40/YVTN_repeat-like_dom_sf"/>
</dbReference>
<dbReference type="PANTHER" id="PTHR40274">
    <property type="entry name" value="VIRGINIAMYCIN B LYASE"/>
    <property type="match status" value="1"/>
</dbReference>
<dbReference type="Pfam" id="PF13620">
    <property type="entry name" value="CarboxypepD_reg"/>
    <property type="match status" value="1"/>
</dbReference>
<dbReference type="AlphaFoldDB" id="A0A7V5NXK8"/>
<dbReference type="SUPFAM" id="SSF49464">
    <property type="entry name" value="Carboxypeptidase regulatory domain-like"/>
    <property type="match status" value="1"/>
</dbReference>
<dbReference type="GO" id="GO:0009055">
    <property type="term" value="F:electron transfer activity"/>
    <property type="evidence" value="ECO:0007669"/>
    <property type="project" value="InterPro"/>
</dbReference>
<accession>A0A7V5NXK8</accession>
<reference evidence="2" key="1">
    <citation type="journal article" date="2020" name="mSystems">
        <title>Genome- and Community-Level Interaction Insights into Carbon Utilization and Element Cycling Functions of Hydrothermarchaeota in Hydrothermal Sediment.</title>
        <authorList>
            <person name="Zhou Z."/>
            <person name="Liu Y."/>
            <person name="Xu W."/>
            <person name="Pan J."/>
            <person name="Luo Z.H."/>
            <person name="Li M."/>
        </authorList>
    </citation>
    <scope>NUCLEOTIDE SEQUENCE [LARGE SCALE GENOMIC DNA]</scope>
    <source>
        <strain evidence="2">HyVt-538</strain>
    </source>
</reference>
<dbReference type="Proteomes" id="UP000885806">
    <property type="component" value="Unassembled WGS sequence"/>
</dbReference>
<evidence type="ECO:0000256" key="1">
    <source>
        <dbReference type="SAM" id="MobiDB-lite"/>
    </source>
</evidence>
<dbReference type="PANTHER" id="PTHR40274:SF3">
    <property type="entry name" value="VIRGINIAMYCIN B LYASE"/>
    <property type="match status" value="1"/>
</dbReference>
<dbReference type="EMBL" id="DROP01000242">
    <property type="protein sequence ID" value="HHI89015.1"/>
    <property type="molecule type" value="Genomic_DNA"/>
</dbReference>
<feature type="region of interest" description="Disordered" evidence="1">
    <location>
        <begin position="1"/>
        <end position="21"/>
    </location>
</feature>
<sequence length="644" mass="71578">MGTVKMNTENPSRKDRKKKRKKPFFTRRKIIVLAALAALGALLAPNGFFTGHRKVILKAETTHAKPIIHKAGNGGTEHAVISGVVKSSGGLPVSGAMVTAFSEDEDHRITVYSDQNGHYRLPVSFTGNLSIRMRTPYFSDVVQELEVANGSAQVLDFTAQKITDPQELSDSLTASAHLAVMKWNKQADRAAFVSQCHYCHQIGNALTRRPRSREEWDAVVSRMEGYMALITNAQKESIETHLYETFKGEPIKAIQTWDMSPKLASASVEEWNAGDGLTFIHDADVGHDGRLYGVDEGHDIIWELNRTTGEILEVHLPDVDLPVGGKFSGLALPIGVFTGKHGPHSLAETDDGRLWITNSLSSRLMAYTPEENKFETYDIAADTMYLHTIRKGPKGRLWFTVVASNQVGVFDPKTEQLDLLDLPANGIARKITDVMLPTLAKIGSWFPRKNLPLKLSHYKITGKGRNVFNFPYGIDINPKDGSTWYVKLYANKIGRIDPETLEIEEFDTPKIGPRRPRFAPNGILWIPGFDTGELVSFNPETKAFTRYKLPTLAPNEYETPYALNVHPKTGVVWITSNMSDRIFAFDPKTEEFTSYPLPTRVSYLRDLVFTKDGKICSSNSNLPSYAIEGGFGGFICLDPGSGNE</sequence>
<organism evidence="2">
    <name type="scientific">Hellea balneolensis</name>
    <dbReference type="NCBI Taxonomy" id="287478"/>
    <lineage>
        <taxon>Bacteria</taxon>
        <taxon>Pseudomonadati</taxon>
        <taxon>Pseudomonadota</taxon>
        <taxon>Alphaproteobacteria</taxon>
        <taxon>Maricaulales</taxon>
        <taxon>Robiginitomaculaceae</taxon>
        <taxon>Hellea</taxon>
    </lineage>
</organism>
<gene>
    <name evidence="2" type="ORF">ENK01_03595</name>
</gene>
<comment type="caution">
    <text evidence="2">The sequence shown here is derived from an EMBL/GenBank/DDBJ whole genome shotgun (WGS) entry which is preliminary data.</text>
</comment>
<name>A0A7V5NXK8_9PROT</name>
<dbReference type="InterPro" id="IPR036909">
    <property type="entry name" value="Cyt_c-like_dom_sf"/>
</dbReference>
<dbReference type="SUPFAM" id="SSF63829">
    <property type="entry name" value="Calcium-dependent phosphotriesterase"/>
    <property type="match status" value="1"/>
</dbReference>
<proteinExistence type="predicted"/>
<dbReference type="InterPro" id="IPR051344">
    <property type="entry name" value="Vgb"/>
</dbReference>
<protein>
    <recommendedName>
        <fullName evidence="3">SMP-30/Gluconolactonase/LRE-like region domain-containing protein</fullName>
    </recommendedName>
</protein>
<feature type="compositionally biased region" description="Polar residues" evidence="1">
    <location>
        <begin position="1"/>
        <end position="10"/>
    </location>
</feature>
<evidence type="ECO:0008006" key="3">
    <source>
        <dbReference type="Google" id="ProtNLM"/>
    </source>
</evidence>
<dbReference type="Gene3D" id="1.10.760.10">
    <property type="entry name" value="Cytochrome c-like domain"/>
    <property type="match status" value="1"/>
</dbReference>
<dbReference type="GO" id="GO:0020037">
    <property type="term" value="F:heme binding"/>
    <property type="evidence" value="ECO:0007669"/>
    <property type="project" value="InterPro"/>
</dbReference>
<dbReference type="InterPro" id="IPR008969">
    <property type="entry name" value="CarboxyPept-like_regulatory"/>
</dbReference>
<evidence type="ECO:0000313" key="2">
    <source>
        <dbReference type="EMBL" id="HHI89015.1"/>
    </source>
</evidence>
<dbReference type="Gene3D" id="2.60.40.1120">
    <property type="entry name" value="Carboxypeptidase-like, regulatory domain"/>
    <property type="match status" value="1"/>
</dbReference>
<dbReference type="Gene3D" id="2.130.10.10">
    <property type="entry name" value="YVTN repeat-like/Quinoprotein amine dehydrogenase"/>
    <property type="match status" value="2"/>
</dbReference>